<gene>
    <name evidence="7" type="ORF">MNB_ARC-1_266</name>
</gene>
<dbReference type="Pfam" id="PF12564">
    <property type="entry name" value="TypeIII_RM_meth"/>
    <property type="match status" value="1"/>
</dbReference>
<sequence length="672" mass="78384">MNFNEKLENILKQNEKFCSKSGELLKQKIKSYAISFDEVLIGTLLDDVDTREHFFKKISDATVFDYRKFIDFMDDKNFLLDSYTKFSNKVGLTISNKHIKQIDDVVLTFPFKDCILEGGQSKEDEKKKEIFFNETLAKDEINRLFDKKVISNATKYFYEDNEVKETTDIKFTRDKEINKARGLSEDTITDNLIIKGNNLLALHTLKSNFAGKVKLIYIDPPYNTGSDSFGYNDSFNHSTWLTFMKNRIEIAKELLADDGVIFISIDDNELAHLKILMDDVAGLNYESMFHIKVRHENRILRQDNRYQKVIEHLLCYGKRDYNPNRIYLSNNKNKDYLFEIKLKQSAIPKKEKINGLNVEIYKKEDYELVKKNNGSLKEYNIRGSLITQSGSASEFYELNLRNRKSKDGLGALYKVLEMGLKGDGIGYRYIRQPFDINGRNGFYYQGKPIKESTDKGNPYPNYYDFETDFNKSSSEGGIIFRNGKKPEMFMEKIFEIADIKKNDIILDFHLGSGSTVGTCHKLNTQYIGIEQINTQLELTKIRLNNAILGEETKLSKKIKWQGGGEFIYFELDKYNQKFIDDLSKATQENILDIYDEICQKGFLNYDIELKKIKDNFEEFKAFTLEQQKEFLISMLNKNQLYKNLSEIDDENLNVSDEIKELNKSFYNISDKE</sequence>
<dbReference type="PIRSF" id="PIRSF015855">
    <property type="entry name" value="TypeIII_Mtase_mKpnI"/>
    <property type="match status" value="1"/>
</dbReference>
<dbReference type="GO" id="GO:0032259">
    <property type="term" value="P:methylation"/>
    <property type="evidence" value="ECO:0007669"/>
    <property type="project" value="UniProtKB-KW"/>
</dbReference>
<dbReference type="GO" id="GO:0003677">
    <property type="term" value="F:DNA binding"/>
    <property type="evidence" value="ECO:0007669"/>
    <property type="project" value="InterPro"/>
</dbReference>
<dbReference type="InterPro" id="IPR001091">
    <property type="entry name" value="RM_Methyltransferase"/>
</dbReference>
<evidence type="ECO:0000256" key="4">
    <source>
        <dbReference type="ARBA" id="ARBA00022691"/>
    </source>
</evidence>
<dbReference type="InterPro" id="IPR002052">
    <property type="entry name" value="DNA_methylase_N6_adenine_CS"/>
</dbReference>
<dbReference type="InterPro" id="IPR022221">
    <property type="entry name" value="TypeIII_RM_meth"/>
</dbReference>
<dbReference type="GO" id="GO:0009007">
    <property type="term" value="F:site-specific DNA-methyltransferase (adenine-specific) activity"/>
    <property type="evidence" value="ECO:0007669"/>
    <property type="project" value="UniProtKB-EC"/>
</dbReference>
<organism evidence="7">
    <name type="scientific">hydrothermal vent metagenome</name>
    <dbReference type="NCBI Taxonomy" id="652676"/>
    <lineage>
        <taxon>unclassified sequences</taxon>
        <taxon>metagenomes</taxon>
        <taxon>ecological metagenomes</taxon>
    </lineage>
</organism>
<dbReference type="PROSITE" id="PS00092">
    <property type="entry name" value="N6_MTASE"/>
    <property type="match status" value="1"/>
</dbReference>
<evidence type="ECO:0000259" key="6">
    <source>
        <dbReference type="Pfam" id="PF12564"/>
    </source>
</evidence>
<keyword evidence="2 7" id="KW-0489">Methyltransferase</keyword>
<feature type="domain" description="Type III restriction/modification enzyme methylation subunit" evidence="6">
    <location>
        <begin position="37"/>
        <end position="92"/>
    </location>
</feature>
<dbReference type="Pfam" id="PF01555">
    <property type="entry name" value="N6_N4_Mtase"/>
    <property type="match status" value="1"/>
</dbReference>
<evidence type="ECO:0000313" key="7">
    <source>
        <dbReference type="EMBL" id="VAY88457.1"/>
    </source>
</evidence>
<dbReference type="InterPro" id="IPR002941">
    <property type="entry name" value="DNA_methylase_N4/N6"/>
</dbReference>
<evidence type="ECO:0000256" key="2">
    <source>
        <dbReference type="ARBA" id="ARBA00022603"/>
    </source>
</evidence>
<protein>
    <submittedName>
        <fullName evidence="7">Type III restriction-modification system methylation subunit</fullName>
        <ecNumber evidence="7">2.1.1.72</ecNumber>
    </submittedName>
</protein>
<evidence type="ECO:0000259" key="5">
    <source>
        <dbReference type="Pfam" id="PF01555"/>
    </source>
</evidence>
<keyword evidence="3 7" id="KW-0808">Transferase</keyword>
<comment type="similarity">
    <text evidence="1">Belongs to the N(4)/N(6)-methyltransferase family.</text>
</comment>
<dbReference type="EC" id="2.1.1.72" evidence="7"/>
<feature type="domain" description="DNA methylase N-4/N-6" evidence="5">
    <location>
        <begin position="213"/>
        <end position="538"/>
    </location>
</feature>
<dbReference type="InterPro" id="IPR002295">
    <property type="entry name" value="N4/N6-MTase_EcoPI_Mod-like"/>
</dbReference>
<name>A0A3B1DUJ1_9ZZZZ</name>
<reference evidence="7" key="1">
    <citation type="submission" date="2018-10" db="EMBL/GenBank/DDBJ databases">
        <authorList>
            <person name="Aoki K."/>
        </authorList>
    </citation>
    <scope>NUCLEOTIDE SEQUENCE</scope>
</reference>
<dbReference type="Gene3D" id="3.40.50.150">
    <property type="entry name" value="Vaccinia Virus protein VP39"/>
    <property type="match status" value="1"/>
</dbReference>
<dbReference type="GO" id="GO:0008170">
    <property type="term" value="F:N-methyltransferase activity"/>
    <property type="evidence" value="ECO:0007669"/>
    <property type="project" value="InterPro"/>
</dbReference>
<dbReference type="SUPFAM" id="SSF53335">
    <property type="entry name" value="S-adenosyl-L-methionine-dependent methyltransferases"/>
    <property type="match status" value="1"/>
</dbReference>
<evidence type="ECO:0000256" key="1">
    <source>
        <dbReference type="ARBA" id="ARBA00006594"/>
    </source>
</evidence>
<dbReference type="PRINTS" id="PR00508">
    <property type="entry name" value="S21N4MTFRASE"/>
</dbReference>
<accession>A0A3B1DUJ1</accession>
<dbReference type="AlphaFoldDB" id="A0A3B1DUJ1"/>
<proteinExistence type="inferred from homology"/>
<keyword evidence="4" id="KW-0949">S-adenosyl-L-methionine</keyword>
<dbReference type="EMBL" id="UOYO01000058">
    <property type="protein sequence ID" value="VAY88457.1"/>
    <property type="molecule type" value="Genomic_DNA"/>
</dbReference>
<evidence type="ECO:0000256" key="3">
    <source>
        <dbReference type="ARBA" id="ARBA00022679"/>
    </source>
</evidence>
<dbReference type="InterPro" id="IPR029063">
    <property type="entry name" value="SAM-dependent_MTases_sf"/>
</dbReference>